<evidence type="ECO:0000256" key="3">
    <source>
        <dbReference type="ARBA" id="ARBA00022723"/>
    </source>
</evidence>
<name>A0A1X7ANT7_9GAMM</name>
<dbReference type="EC" id="1.14.13.172" evidence="8"/>
<dbReference type="SUPFAM" id="SSF50022">
    <property type="entry name" value="ISP domain"/>
    <property type="match status" value="1"/>
</dbReference>
<dbReference type="PANTHER" id="PTHR43756">
    <property type="entry name" value="CHOLINE MONOOXYGENASE, CHLOROPLASTIC"/>
    <property type="match status" value="1"/>
</dbReference>
<evidence type="ECO:0000256" key="5">
    <source>
        <dbReference type="ARBA" id="ARBA00023004"/>
    </source>
</evidence>
<dbReference type="Gene3D" id="3.90.380.10">
    <property type="entry name" value="Naphthalene 1,2-dioxygenase Alpha Subunit, Chain A, domain 1"/>
    <property type="match status" value="2"/>
</dbReference>
<organism evidence="8 9">
    <name type="scientific">Parendozoicomonas haliclonae</name>
    <dbReference type="NCBI Taxonomy" id="1960125"/>
    <lineage>
        <taxon>Bacteria</taxon>
        <taxon>Pseudomonadati</taxon>
        <taxon>Pseudomonadota</taxon>
        <taxon>Gammaproteobacteria</taxon>
        <taxon>Oceanospirillales</taxon>
        <taxon>Endozoicomonadaceae</taxon>
        <taxon>Parendozoicomonas</taxon>
    </lineage>
</organism>
<evidence type="ECO:0000256" key="4">
    <source>
        <dbReference type="ARBA" id="ARBA00023002"/>
    </source>
</evidence>
<reference evidence="8 9" key="1">
    <citation type="submission" date="2017-03" db="EMBL/GenBank/DDBJ databases">
        <authorList>
            <person name="Afonso C.L."/>
            <person name="Miller P.J."/>
            <person name="Scott M.A."/>
            <person name="Spackman E."/>
            <person name="Goraichik I."/>
            <person name="Dimitrov K.M."/>
            <person name="Suarez D.L."/>
            <person name="Swayne D.E."/>
        </authorList>
    </citation>
    <scope>NUCLEOTIDE SEQUENCE [LARGE SCALE GENOMIC DNA]</scope>
    <source>
        <strain evidence="8">SB41UT1</strain>
    </source>
</reference>
<proteinExistence type="predicted"/>
<feature type="domain" description="Rieske" evidence="7">
    <location>
        <begin position="45"/>
        <end position="152"/>
    </location>
</feature>
<dbReference type="PROSITE" id="PS51296">
    <property type="entry name" value="RIESKE"/>
    <property type="match status" value="1"/>
</dbReference>
<dbReference type="Pfam" id="PF00355">
    <property type="entry name" value="Rieske"/>
    <property type="match status" value="1"/>
</dbReference>
<dbReference type="RefSeq" id="WP_165767324.1">
    <property type="nucleotide sequence ID" value="NZ_CBCSCN010000011.1"/>
</dbReference>
<evidence type="ECO:0000256" key="6">
    <source>
        <dbReference type="ARBA" id="ARBA00023014"/>
    </source>
</evidence>
<dbReference type="CDD" id="cd03469">
    <property type="entry name" value="Rieske_RO_Alpha_N"/>
    <property type="match status" value="1"/>
</dbReference>
<dbReference type="Proteomes" id="UP000196573">
    <property type="component" value="Unassembled WGS sequence"/>
</dbReference>
<dbReference type="PANTHER" id="PTHR43756:SF5">
    <property type="entry name" value="CHOLINE MONOOXYGENASE, CHLOROPLASTIC"/>
    <property type="match status" value="1"/>
</dbReference>
<dbReference type="InterPro" id="IPR001663">
    <property type="entry name" value="Rng_hydr_dOase-A"/>
</dbReference>
<dbReference type="EMBL" id="FWPT01000009">
    <property type="protein sequence ID" value="SMA49925.1"/>
    <property type="molecule type" value="Genomic_DNA"/>
</dbReference>
<gene>
    <name evidence="8" type="primary">nagG</name>
    <name evidence="8" type="ORF">EHSB41UT_03716</name>
</gene>
<evidence type="ECO:0000256" key="1">
    <source>
        <dbReference type="ARBA" id="ARBA00001962"/>
    </source>
</evidence>
<keyword evidence="3" id="KW-0479">Metal-binding</keyword>
<keyword evidence="5" id="KW-0408">Iron</keyword>
<evidence type="ECO:0000259" key="7">
    <source>
        <dbReference type="PROSITE" id="PS51296"/>
    </source>
</evidence>
<keyword evidence="2" id="KW-0001">2Fe-2S</keyword>
<dbReference type="PRINTS" id="PR00090">
    <property type="entry name" value="RNGDIOXGNASE"/>
</dbReference>
<dbReference type="Pfam" id="PF00848">
    <property type="entry name" value="Ring_hydroxyl_A"/>
    <property type="match status" value="1"/>
</dbReference>
<dbReference type="InterPro" id="IPR017941">
    <property type="entry name" value="Rieske_2Fe-2S"/>
</dbReference>
<dbReference type="InterPro" id="IPR015879">
    <property type="entry name" value="Ring_hydroxy_dOase_asu_C_dom"/>
</dbReference>
<dbReference type="AlphaFoldDB" id="A0A1X7ANT7"/>
<dbReference type="SUPFAM" id="SSF55961">
    <property type="entry name" value="Bet v1-like"/>
    <property type="match status" value="1"/>
</dbReference>
<dbReference type="Gene3D" id="2.102.10.10">
    <property type="entry name" value="Rieske [2Fe-2S] iron-sulphur domain"/>
    <property type="match status" value="1"/>
</dbReference>
<protein>
    <submittedName>
        <fullName evidence="8">Salicylate 5-hydroxylase, large oxygenase component</fullName>
        <ecNumber evidence="8">1.14.13.172</ecNumber>
    </submittedName>
</protein>
<evidence type="ECO:0000313" key="9">
    <source>
        <dbReference type="Proteomes" id="UP000196573"/>
    </source>
</evidence>
<accession>A0A1X7ANT7</accession>
<dbReference type="InterPro" id="IPR036922">
    <property type="entry name" value="Rieske_2Fe-2S_sf"/>
</dbReference>
<sequence length="386" mass="43525">MNNMEELKALASASAGEALSLPYWAYTSEEVYEQECQKIFHKDWVFACNEFEIPEPGDKFAFILAGEPVVIIRGKDGELRAMSNSCRHRGTLLADEGFSSGTNNLVCPYHAWNYTEEGKLRGLPFSGNVKVDKEKHCLPRFALEVWHGLVFVNIDGTAEPLKERYAELEAYIKHNQPQPFNSGYEAPPEYWDSNWKLAMENAMESYHLFKVHKPTLEQVTPTKGAFYLQGNALWSITGGQVHDITPKWMKWFTGGKPKMNENYILFSLPPSFVGVISSDGLFGYITVLPAGPGRTYTRGGGVGVDIEAPKGVVKKFVDDFFEEDKFICERAYKGMTARAAPGGQLVELERIVVDFHQYLAMRLFNHQPDETFKDEEGEKKLFASAS</sequence>
<keyword evidence="4 8" id="KW-0560">Oxidoreductase</keyword>
<evidence type="ECO:0000313" key="8">
    <source>
        <dbReference type="EMBL" id="SMA49925.1"/>
    </source>
</evidence>
<dbReference type="GO" id="GO:0051537">
    <property type="term" value="F:2 iron, 2 sulfur cluster binding"/>
    <property type="evidence" value="ECO:0007669"/>
    <property type="project" value="UniProtKB-KW"/>
</dbReference>
<evidence type="ECO:0000256" key="2">
    <source>
        <dbReference type="ARBA" id="ARBA00022714"/>
    </source>
</evidence>
<dbReference type="GO" id="GO:0005506">
    <property type="term" value="F:iron ion binding"/>
    <property type="evidence" value="ECO:0007669"/>
    <property type="project" value="InterPro"/>
</dbReference>
<keyword evidence="9" id="KW-1185">Reference proteome</keyword>
<dbReference type="GO" id="GO:0034785">
    <property type="term" value="F:salicylate 5-hydroxylase (NADH) activity"/>
    <property type="evidence" value="ECO:0007669"/>
    <property type="project" value="UniProtKB-EC"/>
</dbReference>
<comment type="cofactor">
    <cofactor evidence="1">
        <name>Fe cation</name>
        <dbReference type="ChEBI" id="CHEBI:24875"/>
    </cofactor>
</comment>
<keyword evidence="6" id="KW-0411">Iron-sulfur</keyword>